<reference evidence="1 2" key="1">
    <citation type="journal article" date="2020" name="Front. Microbiol.">
        <title>Single-cell genomics of novel Actinobacteria with the Wood-Ljungdahl pathway discovered in a serpentinizing system.</title>
        <authorList>
            <person name="Merino N."/>
            <person name="Kawai M."/>
            <person name="Boyd E.S."/>
            <person name="Colman D.R."/>
            <person name="McGlynn S.E."/>
            <person name="Nealson K.H."/>
            <person name="Kurokawa K."/>
            <person name="Hongoh Y."/>
        </authorList>
    </citation>
    <scope>NUCLEOTIDE SEQUENCE [LARGE SCALE GENOMIC DNA]</scope>
    <source>
        <strain evidence="1 2">S25</strain>
    </source>
</reference>
<organism evidence="1 2">
    <name type="scientific">Candidatus Hakubella thermalkaliphila</name>
    <dbReference type="NCBI Taxonomy" id="2754717"/>
    <lineage>
        <taxon>Bacteria</taxon>
        <taxon>Bacillati</taxon>
        <taxon>Actinomycetota</taxon>
        <taxon>Actinomycetota incertae sedis</taxon>
        <taxon>Candidatus Hakubellales</taxon>
        <taxon>Candidatus Hakubellaceae</taxon>
        <taxon>Candidatus Hakubella</taxon>
    </lineage>
</organism>
<dbReference type="AlphaFoldDB" id="A0A6V8P109"/>
<name>A0A6V8P109_9ACTN</name>
<evidence type="ECO:0000313" key="1">
    <source>
        <dbReference type="EMBL" id="GFP26157.1"/>
    </source>
</evidence>
<evidence type="ECO:0000313" key="2">
    <source>
        <dbReference type="Proteomes" id="UP000543224"/>
    </source>
</evidence>
<sequence>MRRKGIKQQLLGSLILVIVFLISG</sequence>
<proteinExistence type="predicted"/>
<comment type="caution">
    <text evidence="1">The sequence shown here is derived from an EMBL/GenBank/DDBJ whole genome shotgun (WGS) entry which is preliminary data.</text>
</comment>
<gene>
    <name evidence="1" type="ORF">HKBW3S25_01646</name>
</gene>
<dbReference type="Proteomes" id="UP000543224">
    <property type="component" value="Unassembled WGS sequence"/>
</dbReference>
<protein>
    <submittedName>
        <fullName evidence="1">Uncharacterized protein</fullName>
    </submittedName>
</protein>
<accession>A0A6V8P109</accession>
<dbReference type="EMBL" id="BLRX01000404">
    <property type="protein sequence ID" value="GFP26157.1"/>
    <property type="molecule type" value="Genomic_DNA"/>
</dbReference>
<feature type="non-terminal residue" evidence="1">
    <location>
        <position position="24"/>
    </location>
</feature>